<dbReference type="STRING" id="28134.SAMN05444288_2243"/>
<sequence>MDDGAAMPVVLSEYTCYPAAYYAPSHPMTLWYTAPVTAMQVDDPWQEYALPIGNGQLGAMIYGGIRQDIVQFNEKTLWTGSAEERGSYQNFGALVIENIGGSYDRRGVYNYYRNLDLSNATAVASWSTADGDTVYTREYIASNPAQCVVIHMKASVPRAINNRFYLNDVHGRETYYQGKEGMFAGKLTTVSYCARMKVAAVGGTVTTTNDGIVVKHADEVMVILAAGTDYNAVAPSYISHTTLLPSRIKNTVDSAVSMGWQALYSRHVEDYKAFYDRTDLQLGGVTNTIPTDKLIDGYAENYEHDNRYRLIEQLYFQYGRYLLISSSRGIDLPNNLQGIWNNSNEPAWQCDMHADINVQMNYWLANSTNLSEMNEKLLNYIYNMALVQPQWKSYARVRLRQQNGWACFTENNIFGHCTAWQNNYCAAGAWLCAHLWQHYRYTLDREFLLHKALPVMVSQCEFWLERLVKATDGTYECPDEYSPEHGPGTESAPGVYAIKPENATAHAQQLVKYLFSATLKAISIVGNKAACVDRMFVKALKERLLGLDTGLHNEVYTGKWGNVYNGVTAGDSILREWKYTDYANGNGKERDHRHLSHLMELYPLDGISPKSPYFLSAVNSLRLRGIQSQGWSMGWKINLWARAFDGDVCAKIFKMAFQHSKYYTLNMSPEAGGIYYNMLDAHSPFQIDGNFGVAAGMAEMLLQSCTDTIHLLPALPKIWSEGTVRGLCAVNRFEISETWADMQLTEVTVKSLGGMRCRLYYRGMGYAKITDKNGRMPKLRKKTADYVEFDTDRGNIYRICF</sequence>
<dbReference type="Pfam" id="PF22124">
    <property type="entry name" value="Glyco_hydro_95_cat"/>
    <property type="match status" value="1"/>
</dbReference>
<evidence type="ECO:0000259" key="1">
    <source>
        <dbReference type="Pfam" id="PF14498"/>
    </source>
</evidence>
<dbReference type="InterPro" id="IPR049053">
    <property type="entry name" value="AFCA-like_C"/>
</dbReference>
<dbReference type="InterPro" id="IPR008928">
    <property type="entry name" value="6-hairpin_glycosidase_sf"/>
</dbReference>
<dbReference type="AlphaFoldDB" id="E7RS88"/>
<reference evidence="4" key="1">
    <citation type="submission" date="2011-01" db="EMBL/GenBank/DDBJ databases">
        <authorList>
            <person name="Muzny D."/>
            <person name="Qin X."/>
            <person name="Buhay C."/>
            <person name="Dugan-Rocha S."/>
            <person name="Ding Y."/>
            <person name="Chen G."/>
            <person name="Hawes A."/>
            <person name="Holder M."/>
            <person name="Jhangiani S."/>
            <person name="Johnson A."/>
            <person name="Khan Z."/>
            <person name="Li Z."/>
            <person name="Liu W."/>
            <person name="Liu X."/>
            <person name="Perez L."/>
            <person name="Shen H."/>
            <person name="Wang Q."/>
            <person name="Watt J."/>
            <person name="Xi L."/>
            <person name="Xin Y."/>
            <person name="Zhou J."/>
            <person name="Deng J."/>
            <person name="Jiang H."/>
            <person name="Liu Y."/>
            <person name="Qu J."/>
            <person name="Song X.-Z."/>
            <person name="Zhang L."/>
            <person name="Villasana D."/>
            <person name="Johnson A."/>
            <person name="Liu J."/>
            <person name="Liyanage D."/>
            <person name="Lorensuhewa L."/>
            <person name="Robinson T."/>
            <person name="Song A."/>
            <person name="Song B.-B."/>
            <person name="Dinh H."/>
            <person name="Thornton R."/>
            <person name="Coyle M."/>
            <person name="Francisco L."/>
            <person name="Jackson L."/>
            <person name="Javaid M."/>
            <person name="Korchina V."/>
            <person name="Kovar C."/>
            <person name="Mata R."/>
            <person name="Mathew T."/>
            <person name="Ngo R."/>
            <person name="Nguyen L."/>
            <person name="Nguyen N."/>
            <person name="Okwuonu G."/>
            <person name="Ongeri F."/>
            <person name="Pham C."/>
            <person name="Simmons D."/>
            <person name="Wilczek-Boney K."/>
            <person name="Hale W."/>
            <person name="Jakkamsetti A."/>
            <person name="Pham P."/>
            <person name="Ruth R."/>
            <person name="San Lucas F."/>
            <person name="Warren J."/>
            <person name="Zhang J."/>
            <person name="Zhao Z."/>
            <person name="Zhou C."/>
            <person name="Zhu D."/>
            <person name="Lee S."/>
            <person name="Bess C."/>
            <person name="Blankenburg K."/>
            <person name="Forbes L."/>
            <person name="Fu Q."/>
            <person name="Gubbala S."/>
            <person name="Hirani K."/>
            <person name="Jayaseelan J.C."/>
            <person name="Lara F."/>
            <person name="Munidasa M."/>
            <person name="Palculict T."/>
            <person name="Patil S."/>
            <person name="Pu L.-L."/>
            <person name="Saada N."/>
            <person name="Tang L."/>
            <person name="Weissenberger G."/>
            <person name="Zhu Y."/>
            <person name="Hemphill L."/>
            <person name="Shang Y."/>
            <person name="Youmans B."/>
            <person name="Ayvaz T."/>
            <person name="Ross M."/>
            <person name="Santibanez J."/>
            <person name="Aqrawi P."/>
            <person name="Gross S."/>
            <person name="Joshi V."/>
            <person name="Fowler G."/>
            <person name="Nazareth L."/>
            <person name="Reid J."/>
            <person name="Worley K."/>
            <person name="Petrosino J."/>
            <person name="Highlander S."/>
            <person name="Gibbs R."/>
        </authorList>
    </citation>
    <scope>NUCLEOTIDE SEQUENCE [LARGE SCALE GENOMIC DNA]</scope>
    <source>
        <strain evidence="4">ATCC 33269</strain>
    </source>
</reference>
<proteinExistence type="predicted"/>
<dbReference type="PIRSF" id="PIRSF007663">
    <property type="entry name" value="UCP007663"/>
    <property type="match status" value="1"/>
</dbReference>
<feature type="domain" description="Glycosyl hydrolase family 95 N-terminal" evidence="1">
    <location>
        <begin position="85"/>
        <end position="231"/>
    </location>
</feature>
<accession>E7RS88</accession>
<evidence type="ECO:0000313" key="4">
    <source>
        <dbReference type="EMBL" id="EFZ36089.1"/>
    </source>
</evidence>
<feature type="domain" description="Glycosyl hydrolase family 95 catalytic" evidence="3">
    <location>
        <begin position="260"/>
        <end position="701"/>
    </location>
</feature>
<keyword evidence="5" id="KW-1185">Reference proteome</keyword>
<evidence type="ECO:0000259" key="2">
    <source>
        <dbReference type="Pfam" id="PF21307"/>
    </source>
</evidence>
<dbReference type="eggNOG" id="COG1554">
    <property type="taxonomic scope" value="Bacteria"/>
</dbReference>
<dbReference type="HOGENOM" id="CLU_004617_2_0_10"/>
<feature type="domain" description="Alpha fucosidase A-like C-terminal" evidence="2">
    <location>
        <begin position="703"/>
        <end position="799"/>
    </location>
</feature>
<dbReference type="GO" id="GO:0004560">
    <property type="term" value="F:alpha-L-fucosidase activity"/>
    <property type="evidence" value="ECO:0007669"/>
    <property type="project" value="InterPro"/>
</dbReference>
<protein>
    <submittedName>
        <fullName evidence="4">Uncharacterized protein</fullName>
    </submittedName>
</protein>
<name>E7RS88_9BACT</name>
<dbReference type="PANTHER" id="PTHR31084">
    <property type="entry name" value="ALPHA-L-FUCOSIDASE 2"/>
    <property type="match status" value="1"/>
</dbReference>
<comment type="caution">
    <text evidence="4">The sequence shown here is derived from an EMBL/GenBank/DDBJ whole genome shotgun (WGS) entry which is preliminary data.</text>
</comment>
<dbReference type="Pfam" id="PF14498">
    <property type="entry name" value="Glyco_hyd_65N_2"/>
    <property type="match status" value="1"/>
</dbReference>
<dbReference type="EMBL" id="AEPE02000006">
    <property type="protein sequence ID" value="EFZ36089.1"/>
    <property type="molecule type" value="Genomic_DNA"/>
</dbReference>
<dbReference type="InterPro" id="IPR016518">
    <property type="entry name" value="Alpha-L-fucosidase"/>
</dbReference>
<dbReference type="Pfam" id="PF21307">
    <property type="entry name" value="Glyco_hydro_95_C"/>
    <property type="match status" value="1"/>
</dbReference>
<dbReference type="InterPro" id="IPR027414">
    <property type="entry name" value="GH95_N_dom"/>
</dbReference>
<organism evidence="4 5">
    <name type="scientific">Hoylesella oralis ATCC 33269</name>
    <dbReference type="NCBI Taxonomy" id="873533"/>
    <lineage>
        <taxon>Bacteria</taxon>
        <taxon>Pseudomonadati</taxon>
        <taxon>Bacteroidota</taxon>
        <taxon>Bacteroidia</taxon>
        <taxon>Bacteroidales</taxon>
        <taxon>Prevotellaceae</taxon>
        <taxon>Hoylesella</taxon>
    </lineage>
</organism>
<dbReference type="InterPro" id="IPR012341">
    <property type="entry name" value="6hp_glycosidase-like_sf"/>
</dbReference>
<dbReference type="Proteomes" id="UP000005580">
    <property type="component" value="Unassembled WGS sequence"/>
</dbReference>
<dbReference type="GO" id="GO:0005975">
    <property type="term" value="P:carbohydrate metabolic process"/>
    <property type="evidence" value="ECO:0007669"/>
    <property type="project" value="InterPro"/>
</dbReference>
<dbReference type="SUPFAM" id="SSF48208">
    <property type="entry name" value="Six-hairpin glycosidases"/>
    <property type="match status" value="1"/>
</dbReference>
<dbReference type="PANTHER" id="PTHR31084:SF0">
    <property type="entry name" value="ALPHA-L-FUCOSIDASE 2"/>
    <property type="match status" value="1"/>
</dbReference>
<dbReference type="InterPro" id="IPR054363">
    <property type="entry name" value="GH95_cat"/>
</dbReference>
<evidence type="ECO:0000259" key="3">
    <source>
        <dbReference type="Pfam" id="PF22124"/>
    </source>
</evidence>
<gene>
    <name evidence="4" type="ORF">HMPREF0663_12156</name>
</gene>
<dbReference type="Gene3D" id="1.50.10.10">
    <property type="match status" value="1"/>
</dbReference>
<evidence type="ECO:0000313" key="5">
    <source>
        <dbReference type="Proteomes" id="UP000005580"/>
    </source>
</evidence>